<dbReference type="PANTHER" id="PTHR43531">
    <property type="entry name" value="PROTEIN ICFG"/>
    <property type="match status" value="1"/>
</dbReference>
<feature type="domain" description="Methyl-accepting transducer" evidence="5">
    <location>
        <begin position="15"/>
        <end position="244"/>
    </location>
</feature>
<dbReference type="GO" id="GO:0007165">
    <property type="term" value="P:signal transduction"/>
    <property type="evidence" value="ECO:0007669"/>
    <property type="project" value="UniProtKB-KW"/>
</dbReference>
<protein>
    <recommendedName>
        <fullName evidence="5">Methyl-accepting transducer domain-containing protein</fullName>
    </recommendedName>
</protein>
<dbReference type="InterPro" id="IPR004091">
    <property type="entry name" value="Chemotax_Me-accpt_rcpt_Me-site"/>
</dbReference>
<comment type="subcellular location">
    <subcellularLocation>
        <location evidence="1">Membrane</location>
    </subcellularLocation>
</comment>
<dbReference type="InterPro" id="IPR004090">
    <property type="entry name" value="Chemotax_Me-accpt_rcpt"/>
</dbReference>
<keyword evidence="2" id="KW-0488">Methylation</keyword>
<gene>
    <name evidence="6" type="ORF">C2L64_49550</name>
</gene>
<reference evidence="6 7" key="1">
    <citation type="submission" date="2018-01" db="EMBL/GenBank/DDBJ databases">
        <title>Species boundaries and ecological features among Paraburkholderia terrae DSMZ17804T, P. hospita DSMZ17164T and P. caribensis DSMZ13236T.</title>
        <authorList>
            <person name="Pratama A.A."/>
        </authorList>
    </citation>
    <scope>NUCLEOTIDE SEQUENCE [LARGE SCALE GENOMIC DNA]</scope>
    <source>
        <strain evidence="6 7">DSM 17164</strain>
    </source>
</reference>
<keyword evidence="4" id="KW-0807">Transducer</keyword>
<dbReference type="SMART" id="SM00283">
    <property type="entry name" value="MA"/>
    <property type="match status" value="1"/>
</dbReference>
<sequence length="268" mass="28460">MQAQLSDTIISIKTSSTTIAEAAGQIADGNMDLSSRTEQQAASLQQTAASMEQLTATVKQNSENAEQASDFAKEARSVANEGSAMIQDVVRTMCDISESSDRMADIIAMIEGVAFQTNILALNAAVEAARAGDHGRGFAVVAGEVRLLAQRSGSAAKEIRVLIETSGSRVTLGMERVRGAGETMSRIESAIERVTTIMAEIAWASHEQSRGIEQVGIAVEQMDEVTQQNAALVQEAAAAAAGLDEQAEQLRYAVSFFRIAKAPCYERG</sequence>
<evidence type="ECO:0000256" key="1">
    <source>
        <dbReference type="ARBA" id="ARBA00004370"/>
    </source>
</evidence>
<evidence type="ECO:0000313" key="6">
    <source>
        <dbReference type="EMBL" id="AUT76315.1"/>
    </source>
</evidence>
<dbReference type="InterPro" id="IPR051310">
    <property type="entry name" value="MCP_chemotaxis"/>
</dbReference>
<evidence type="ECO:0000256" key="2">
    <source>
        <dbReference type="ARBA" id="ARBA00022481"/>
    </source>
</evidence>
<dbReference type="InterPro" id="IPR004089">
    <property type="entry name" value="MCPsignal_dom"/>
</dbReference>
<name>A0AAN1MR01_9BURK</name>
<dbReference type="PROSITE" id="PS50111">
    <property type="entry name" value="CHEMOTAXIS_TRANSDUC_2"/>
    <property type="match status" value="1"/>
</dbReference>
<dbReference type="PROSITE" id="PS00538">
    <property type="entry name" value="CHEMOTAXIS_TRANSDUC_1"/>
    <property type="match status" value="1"/>
</dbReference>
<dbReference type="PANTHER" id="PTHR43531:SF14">
    <property type="entry name" value="METHYL-ACCEPTING CHEMOTAXIS PROTEIN I-RELATED"/>
    <property type="match status" value="1"/>
</dbReference>
<dbReference type="SUPFAM" id="SSF58104">
    <property type="entry name" value="Methyl-accepting chemotaxis protein (MCP) signaling domain"/>
    <property type="match status" value="1"/>
</dbReference>
<dbReference type="GO" id="GO:0004888">
    <property type="term" value="F:transmembrane signaling receptor activity"/>
    <property type="evidence" value="ECO:0007669"/>
    <property type="project" value="InterPro"/>
</dbReference>
<dbReference type="GO" id="GO:0006935">
    <property type="term" value="P:chemotaxis"/>
    <property type="evidence" value="ECO:0007669"/>
    <property type="project" value="InterPro"/>
</dbReference>
<dbReference type="Pfam" id="PF00015">
    <property type="entry name" value="MCPsignal"/>
    <property type="match status" value="1"/>
</dbReference>
<dbReference type="AlphaFoldDB" id="A0AAN1MR01"/>
<evidence type="ECO:0000259" key="5">
    <source>
        <dbReference type="PROSITE" id="PS50111"/>
    </source>
</evidence>
<accession>A0AAN1MR01</accession>
<comment type="similarity">
    <text evidence="3">Belongs to the methyl-accepting chemotaxis (MCP) protein family.</text>
</comment>
<dbReference type="Gene3D" id="1.10.287.950">
    <property type="entry name" value="Methyl-accepting chemotaxis protein"/>
    <property type="match status" value="1"/>
</dbReference>
<dbReference type="PRINTS" id="PR00260">
    <property type="entry name" value="CHEMTRNSDUCR"/>
</dbReference>
<dbReference type="EMBL" id="CP026109">
    <property type="protein sequence ID" value="AUT76315.1"/>
    <property type="molecule type" value="Genomic_DNA"/>
</dbReference>
<dbReference type="Proteomes" id="UP000236649">
    <property type="component" value="Chromosome 5"/>
</dbReference>
<evidence type="ECO:0000256" key="3">
    <source>
        <dbReference type="ARBA" id="ARBA00029447"/>
    </source>
</evidence>
<dbReference type="KEGG" id="phs:C2L64_49550"/>
<evidence type="ECO:0000256" key="4">
    <source>
        <dbReference type="PROSITE-ProRule" id="PRU00284"/>
    </source>
</evidence>
<dbReference type="GO" id="GO:0005886">
    <property type="term" value="C:plasma membrane"/>
    <property type="evidence" value="ECO:0007669"/>
    <property type="project" value="TreeGrafter"/>
</dbReference>
<organism evidence="6 7">
    <name type="scientific">Paraburkholderia hospita</name>
    <dbReference type="NCBI Taxonomy" id="169430"/>
    <lineage>
        <taxon>Bacteria</taxon>
        <taxon>Pseudomonadati</taxon>
        <taxon>Pseudomonadota</taxon>
        <taxon>Betaproteobacteria</taxon>
        <taxon>Burkholderiales</taxon>
        <taxon>Burkholderiaceae</taxon>
        <taxon>Paraburkholderia</taxon>
    </lineage>
</organism>
<dbReference type="FunFam" id="1.10.287.950:FF:000001">
    <property type="entry name" value="Methyl-accepting chemotaxis sensory transducer"/>
    <property type="match status" value="1"/>
</dbReference>
<proteinExistence type="inferred from homology"/>
<evidence type="ECO:0000313" key="7">
    <source>
        <dbReference type="Proteomes" id="UP000236649"/>
    </source>
</evidence>